<dbReference type="Gene3D" id="1.10.287.470">
    <property type="entry name" value="Helix hairpin bin"/>
    <property type="match status" value="1"/>
</dbReference>
<dbReference type="GO" id="GO:0022857">
    <property type="term" value="F:transmembrane transporter activity"/>
    <property type="evidence" value="ECO:0007669"/>
    <property type="project" value="InterPro"/>
</dbReference>
<dbReference type="OrthoDB" id="9801814at2"/>
<dbReference type="GO" id="GO:0005886">
    <property type="term" value="C:plasma membrane"/>
    <property type="evidence" value="ECO:0007669"/>
    <property type="project" value="TreeGrafter"/>
</dbReference>
<evidence type="ECO:0000256" key="3">
    <source>
        <dbReference type="SAM" id="Coils"/>
    </source>
</evidence>
<feature type="domain" description="Multidrug resistance protein MdtA-like C-terminal permuted SH3" evidence="8">
    <location>
        <begin position="315"/>
        <end position="376"/>
    </location>
</feature>
<protein>
    <submittedName>
        <fullName evidence="9">Efflux RND transporter periplasmic adaptor subunit</fullName>
    </submittedName>
</protein>
<keyword evidence="10" id="KW-1185">Reference proteome</keyword>
<keyword evidence="4" id="KW-0812">Transmembrane</keyword>
<comment type="caution">
    <text evidence="9">The sequence shown here is derived from an EMBL/GenBank/DDBJ whole genome shotgun (WGS) entry which is preliminary data.</text>
</comment>
<feature type="domain" description="Multidrug resistance protein MdtA-like beta-barrel" evidence="7">
    <location>
        <begin position="220"/>
        <end position="308"/>
    </location>
</feature>
<feature type="domain" description="Multidrug resistance protein MdtA-like barrel-sandwich hybrid" evidence="6">
    <location>
        <begin position="72"/>
        <end position="213"/>
    </location>
</feature>
<dbReference type="Gene3D" id="2.40.420.20">
    <property type="match status" value="1"/>
</dbReference>
<dbReference type="Pfam" id="PF25917">
    <property type="entry name" value="BSH_RND"/>
    <property type="match status" value="1"/>
</dbReference>
<evidence type="ECO:0000259" key="5">
    <source>
        <dbReference type="Pfam" id="PF25876"/>
    </source>
</evidence>
<gene>
    <name evidence="9" type="ORF">FOT42_003990</name>
</gene>
<keyword evidence="4" id="KW-0472">Membrane</keyword>
<evidence type="ECO:0000256" key="1">
    <source>
        <dbReference type="ARBA" id="ARBA00004196"/>
    </source>
</evidence>
<dbReference type="Gene3D" id="2.40.30.170">
    <property type="match status" value="1"/>
</dbReference>
<feature type="transmembrane region" description="Helical" evidence="4">
    <location>
        <begin position="12"/>
        <end position="29"/>
    </location>
</feature>
<dbReference type="InterPro" id="IPR058625">
    <property type="entry name" value="MdtA-like_BSH"/>
</dbReference>
<dbReference type="EMBL" id="VNIK02000001">
    <property type="protein sequence ID" value="KAB5492118.1"/>
    <property type="molecule type" value="Genomic_DNA"/>
</dbReference>
<dbReference type="NCBIfam" id="TIGR01730">
    <property type="entry name" value="RND_mfp"/>
    <property type="match status" value="1"/>
</dbReference>
<accession>A0A5N5IZH7</accession>
<evidence type="ECO:0000259" key="6">
    <source>
        <dbReference type="Pfam" id="PF25917"/>
    </source>
</evidence>
<dbReference type="Pfam" id="PF25876">
    <property type="entry name" value="HH_MFP_RND"/>
    <property type="match status" value="1"/>
</dbReference>
<keyword evidence="4" id="KW-1133">Transmembrane helix</keyword>
<evidence type="ECO:0000259" key="8">
    <source>
        <dbReference type="Pfam" id="PF25967"/>
    </source>
</evidence>
<evidence type="ECO:0000256" key="2">
    <source>
        <dbReference type="ARBA" id="ARBA00009477"/>
    </source>
</evidence>
<feature type="coiled-coil region" evidence="3">
    <location>
        <begin position="157"/>
        <end position="184"/>
    </location>
</feature>
<dbReference type="Pfam" id="PF25944">
    <property type="entry name" value="Beta-barrel_RND"/>
    <property type="match status" value="1"/>
</dbReference>
<organism evidence="9 10">
    <name type="scientific">Flagellimonas hadalis</name>
    <dbReference type="NCBI Taxonomy" id="2597517"/>
    <lineage>
        <taxon>Bacteria</taxon>
        <taxon>Pseudomonadati</taxon>
        <taxon>Bacteroidota</taxon>
        <taxon>Flavobacteriia</taxon>
        <taxon>Flavobacteriales</taxon>
        <taxon>Flavobacteriaceae</taxon>
        <taxon>Flagellimonas</taxon>
    </lineage>
</organism>
<dbReference type="GO" id="GO:0030313">
    <property type="term" value="C:cell envelope"/>
    <property type="evidence" value="ECO:0007669"/>
    <property type="project" value="UniProtKB-SubCell"/>
</dbReference>
<reference evidence="9" key="1">
    <citation type="submission" date="2019-10" db="EMBL/GenBank/DDBJ databases">
        <title>Muricauda hadale sp. nov., a piezophilic bacterium isolated from hadopelagic water of the Mariana Trench.</title>
        <authorList>
            <person name="Wei Y."/>
        </authorList>
    </citation>
    <scope>NUCLEOTIDE SEQUENCE [LARGE SCALE GENOMIC DNA]</scope>
    <source>
        <strain evidence="9">MT-229</strain>
    </source>
</reference>
<evidence type="ECO:0000313" key="9">
    <source>
        <dbReference type="EMBL" id="KAB5492118.1"/>
    </source>
</evidence>
<proteinExistence type="inferred from homology"/>
<evidence type="ECO:0000313" key="10">
    <source>
        <dbReference type="Proteomes" id="UP000319204"/>
    </source>
</evidence>
<dbReference type="Proteomes" id="UP000319204">
    <property type="component" value="Unassembled WGS sequence"/>
</dbReference>
<dbReference type="InterPro" id="IPR058624">
    <property type="entry name" value="MdtA-like_HH"/>
</dbReference>
<comment type="subcellular location">
    <subcellularLocation>
        <location evidence="1">Cell envelope</location>
    </subcellularLocation>
</comment>
<keyword evidence="3" id="KW-0175">Coiled coil</keyword>
<dbReference type="Gene3D" id="2.40.50.100">
    <property type="match status" value="1"/>
</dbReference>
<dbReference type="SUPFAM" id="SSF111369">
    <property type="entry name" value="HlyD-like secretion proteins"/>
    <property type="match status" value="1"/>
</dbReference>
<feature type="domain" description="Multidrug resistance protein MdtA-like alpha-helical hairpin" evidence="5">
    <location>
        <begin position="112"/>
        <end position="181"/>
    </location>
</feature>
<dbReference type="GO" id="GO:0046677">
    <property type="term" value="P:response to antibiotic"/>
    <property type="evidence" value="ECO:0007669"/>
    <property type="project" value="TreeGrafter"/>
</dbReference>
<dbReference type="InterPro" id="IPR006143">
    <property type="entry name" value="RND_pump_MFP"/>
</dbReference>
<name>A0A5N5IZH7_9FLAO</name>
<dbReference type="RefSeq" id="WP_151889257.1">
    <property type="nucleotide sequence ID" value="NZ_VNIK02000001.1"/>
</dbReference>
<dbReference type="Pfam" id="PF25967">
    <property type="entry name" value="RND-MFP_C"/>
    <property type="match status" value="1"/>
</dbReference>
<dbReference type="InterPro" id="IPR058626">
    <property type="entry name" value="MdtA-like_b-barrel"/>
</dbReference>
<dbReference type="PANTHER" id="PTHR30158:SF10">
    <property type="entry name" value="CATION EFFLUX PUMP"/>
    <property type="match status" value="1"/>
</dbReference>
<sequence>MMQLNFNTKKNLTIGLMLLAITIFIYAFTTADSGNEAPQAEMAALPVEVALPVHENITEWDEYTGRFEASSRVEVRARVSGFLEKVNFEDGQHVNKGQILFTIDQRPFKIALDEAKANHGQALASLKTARDNFQRVESLRETGAVSTEEYDRRKQALVHAEASVQLARATVENAELNLEFTQVKAPISGLVSRDKVNEGNLVDGGSANSTLLTTIVATSPIHFYFTGSESDYLKYVRLAKDGKRGSARSEGLPVQIKLLDEDEFLHEATLDFVDNEIDSQTGTIESRAVLRNEDHLLEPGMFGKARISGSDEHEAIMVPDEVIGTNQSLRFVYVLGENNQVTSKNVVLGPLHSNGLRIVREGLSPGDKIITNNLQKIGPGMVVNPRESTISPQKADLASAH</sequence>
<comment type="similarity">
    <text evidence="2">Belongs to the membrane fusion protein (MFP) (TC 8.A.1) family.</text>
</comment>
<dbReference type="PANTHER" id="PTHR30158">
    <property type="entry name" value="ACRA/E-RELATED COMPONENT OF DRUG EFFLUX TRANSPORTER"/>
    <property type="match status" value="1"/>
</dbReference>
<evidence type="ECO:0000256" key="4">
    <source>
        <dbReference type="SAM" id="Phobius"/>
    </source>
</evidence>
<dbReference type="AlphaFoldDB" id="A0A5N5IZH7"/>
<evidence type="ECO:0000259" key="7">
    <source>
        <dbReference type="Pfam" id="PF25944"/>
    </source>
</evidence>
<dbReference type="InterPro" id="IPR058627">
    <property type="entry name" value="MdtA-like_C"/>
</dbReference>